<organism evidence="1 2">
    <name type="scientific">Purpureocillium lilacinum</name>
    <name type="common">Paecilomyces lilacinus</name>
    <dbReference type="NCBI Taxonomy" id="33203"/>
    <lineage>
        <taxon>Eukaryota</taxon>
        <taxon>Fungi</taxon>
        <taxon>Dikarya</taxon>
        <taxon>Ascomycota</taxon>
        <taxon>Pezizomycotina</taxon>
        <taxon>Sordariomycetes</taxon>
        <taxon>Hypocreomycetidae</taxon>
        <taxon>Hypocreales</taxon>
        <taxon>Ophiocordycipitaceae</taxon>
        <taxon>Purpureocillium</taxon>
    </lineage>
</organism>
<evidence type="ECO:0000313" key="2">
    <source>
        <dbReference type="Proteomes" id="UP001638806"/>
    </source>
</evidence>
<gene>
    <name evidence="1" type="ORF">ACCO45_010072</name>
</gene>
<evidence type="ECO:0000313" key="1">
    <source>
        <dbReference type="EMBL" id="KAL3954509.1"/>
    </source>
</evidence>
<accession>A0ACC4DFX5</accession>
<dbReference type="EMBL" id="JBGNUJ010000010">
    <property type="protein sequence ID" value="KAL3954509.1"/>
    <property type="molecule type" value="Genomic_DNA"/>
</dbReference>
<dbReference type="Proteomes" id="UP001638806">
    <property type="component" value="Unassembled WGS sequence"/>
</dbReference>
<name>A0ACC4DFX5_PURLI</name>
<proteinExistence type="predicted"/>
<protein>
    <submittedName>
        <fullName evidence="1">Uncharacterized protein</fullName>
    </submittedName>
</protein>
<sequence>MAIQFSIYTCQPIPTAVKSPDPSSRDSGLWSPLSCTLIYTQTSAIIVDCPPSVAATTKLATWIKSTLPTRCILKHFVATHAHGDHFFGFPVLAEHFPGVTAVATQMVIGGVEYQYAPALYENGWKVRFPPTDDGNGLPATRVEFAALPSSNVMDLDSHHIKFYDAPHGDTDANSFLHLPELGLVVAGDIVYNGDCHQWLGEASTSEKRARWLEALSQIGALNPKTVVPGHTFTPALEANEAIARSMLESTKEYIQRFEEELKKVETKEELFERMQSWQPRWNTVLLIQGCAANIRAK</sequence>
<reference evidence="1" key="1">
    <citation type="submission" date="2024-12" db="EMBL/GenBank/DDBJ databases">
        <title>Comparative genomics and development of molecular markers within Purpureocillium lilacinum and among Purpureocillium species.</title>
        <authorList>
            <person name="Yeh Z.-Y."/>
            <person name="Ni N.-T."/>
            <person name="Lo P.-H."/>
            <person name="Mushyakhwo K."/>
            <person name="Lin C.-F."/>
            <person name="Nai Y.-S."/>
        </authorList>
    </citation>
    <scope>NUCLEOTIDE SEQUENCE</scope>
    <source>
        <strain evidence="1">NCHU-NPUST-175</strain>
    </source>
</reference>
<comment type="caution">
    <text evidence="1">The sequence shown here is derived from an EMBL/GenBank/DDBJ whole genome shotgun (WGS) entry which is preliminary data.</text>
</comment>
<keyword evidence="2" id="KW-1185">Reference proteome</keyword>